<dbReference type="AlphaFoldDB" id="A0A0S4LP59"/>
<proteinExistence type="predicted"/>
<name>A0A0S4LP59_9BACT</name>
<keyword evidence="3" id="KW-1185">Reference proteome</keyword>
<accession>A0A0S4LP59</accession>
<sequence>MGGVRKPILEKLKRIYGDKWVLILLDNHPESGYLYTPEDVRSSSPSWSSDVSGET</sequence>
<feature type="compositionally biased region" description="Low complexity" evidence="1">
    <location>
        <begin position="42"/>
        <end position="55"/>
    </location>
</feature>
<reference evidence="3" key="1">
    <citation type="submission" date="2015-10" db="EMBL/GenBank/DDBJ databases">
        <authorList>
            <person name="Luecker S."/>
            <person name="Luecker S."/>
        </authorList>
    </citation>
    <scope>NUCLEOTIDE SEQUENCE [LARGE SCALE GENOMIC DNA]</scope>
</reference>
<gene>
    <name evidence="2" type="ORF">COMA2_70107</name>
</gene>
<evidence type="ECO:0000313" key="3">
    <source>
        <dbReference type="Proteomes" id="UP000198736"/>
    </source>
</evidence>
<dbReference type="Proteomes" id="UP000198736">
    <property type="component" value="Unassembled WGS sequence"/>
</dbReference>
<protein>
    <submittedName>
        <fullName evidence="2">Uncharacterized protein</fullName>
    </submittedName>
</protein>
<evidence type="ECO:0000313" key="2">
    <source>
        <dbReference type="EMBL" id="CUS39377.1"/>
    </source>
</evidence>
<feature type="region of interest" description="Disordered" evidence="1">
    <location>
        <begin position="36"/>
        <end position="55"/>
    </location>
</feature>
<organism evidence="2 3">
    <name type="scientific">Candidatus Nitrospira nitrificans</name>
    <dbReference type="NCBI Taxonomy" id="1742973"/>
    <lineage>
        <taxon>Bacteria</taxon>
        <taxon>Pseudomonadati</taxon>
        <taxon>Nitrospirota</taxon>
        <taxon>Nitrospiria</taxon>
        <taxon>Nitrospirales</taxon>
        <taxon>Nitrospiraceae</taxon>
        <taxon>Nitrospira</taxon>
    </lineage>
</organism>
<dbReference type="EMBL" id="CZPZ01000034">
    <property type="protein sequence ID" value="CUS39377.1"/>
    <property type="molecule type" value="Genomic_DNA"/>
</dbReference>
<evidence type="ECO:0000256" key="1">
    <source>
        <dbReference type="SAM" id="MobiDB-lite"/>
    </source>
</evidence>